<comment type="caution">
    <text evidence="1">The sequence shown here is derived from an EMBL/GenBank/DDBJ whole genome shotgun (WGS) entry which is preliminary data.</text>
</comment>
<dbReference type="RefSeq" id="WP_111876997.1">
    <property type="nucleotide sequence ID" value="NZ_CBCSGC010000001.1"/>
</dbReference>
<gene>
    <name evidence="1" type="ORF">AX018_101455</name>
</gene>
<organism evidence="1 2">
    <name type="scientific">Paracidovorax anthurii</name>
    <dbReference type="NCBI Taxonomy" id="78229"/>
    <lineage>
        <taxon>Bacteria</taxon>
        <taxon>Pseudomonadati</taxon>
        <taxon>Pseudomonadota</taxon>
        <taxon>Betaproteobacteria</taxon>
        <taxon>Burkholderiales</taxon>
        <taxon>Comamonadaceae</taxon>
        <taxon>Paracidovorax</taxon>
    </lineage>
</organism>
<dbReference type="Proteomes" id="UP000248856">
    <property type="component" value="Unassembled WGS sequence"/>
</dbReference>
<accession>A0A328ZL42</accession>
<evidence type="ECO:0008006" key="3">
    <source>
        <dbReference type="Google" id="ProtNLM"/>
    </source>
</evidence>
<name>A0A328ZL42_9BURK</name>
<proteinExistence type="predicted"/>
<dbReference type="OrthoDB" id="6932697at2"/>
<sequence>MEPKSANDYDDVGAQAVLSVLLEIGQVLGAYRDRFVVIGGSVPWLLFPDAVPAHVGTLDIDLSLDAQALGDGDYKHLVESLEAAGYQRAAEDMKWFQLRRTVEFKDHAPVAVIIDLLMPREAKFKRNKPPLLANFAVQKADGAGVAMQSFVRHKLDGTMPDGRRNTVELRVASIPALLVMKGYALVGRDKHKDAYDIYFSVREFEGGPGALAEACRPLLDDPVALEGFKHIAGKFTDEAAFGPTTVRQFLSDSAALGDMTADQVQVDAFRQVKAWLESLGF</sequence>
<keyword evidence="2" id="KW-1185">Reference proteome</keyword>
<protein>
    <recommendedName>
        <fullName evidence="3">Nucleotidyltransferase AbiEii toxin of type IV toxin-antitoxin system</fullName>
    </recommendedName>
</protein>
<evidence type="ECO:0000313" key="2">
    <source>
        <dbReference type="Proteomes" id="UP000248856"/>
    </source>
</evidence>
<reference evidence="1 2" key="1">
    <citation type="submission" date="2018-06" db="EMBL/GenBank/DDBJ databases">
        <title>Genomic Encyclopedia of Archaeal and Bacterial Type Strains, Phase II (KMG-II): from individual species to whole genera.</title>
        <authorList>
            <person name="Goeker M."/>
        </authorList>
    </citation>
    <scope>NUCLEOTIDE SEQUENCE [LARGE SCALE GENOMIC DNA]</scope>
    <source>
        <strain evidence="1 2">CFPB 3232</strain>
    </source>
</reference>
<dbReference type="EMBL" id="QLTA01000014">
    <property type="protein sequence ID" value="RAR83547.1"/>
    <property type="molecule type" value="Genomic_DNA"/>
</dbReference>
<dbReference type="AlphaFoldDB" id="A0A328ZL42"/>
<evidence type="ECO:0000313" key="1">
    <source>
        <dbReference type="EMBL" id="RAR83547.1"/>
    </source>
</evidence>